<comment type="subcellular location">
    <subcellularLocation>
        <location evidence="1">Endomembrane system</location>
        <topology evidence="1">Multi-pass membrane protein</topology>
    </subcellularLocation>
</comment>
<evidence type="ECO:0000256" key="4">
    <source>
        <dbReference type="ARBA" id="ARBA00023136"/>
    </source>
</evidence>
<dbReference type="InterPro" id="IPR007318">
    <property type="entry name" value="Phopholipid_MeTrfase"/>
</dbReference>
<dbReference type="EMBL" id="LT629973">
    <property type="protein sequence ID" value="SEH94088.1"/>
    <property type="molecule type" value="Genomic_DNA"/>
</dbReference>
<keyword evidence="6" id="KW-0808">Transferase</keyword>
<feature type="transmembrane region" description="Helical" evidence="5">
    <location>
        <begin position="192"/>
        <end position="218"/>
    </location>
</feature>
<dbReference type="Pfam" id="PF04191">
    <property type="entry name" value="PEMT"/>
    <property type="match status" value="1"/>
</dbReference>
<dbReference type="Proteomes" id="UP000176204">
    <property type="component" value="Chromosome I"/>
</dbReference>
<keyword evidence="4 5" id="KW-0472">Membrane</keyword>
<evidence type="ECO:0000313" key="6">
    <source>
        <dbReference type="EMBL" id="SEH94088.1"/>
    </source>
</evidence>
<organism evidence="6 7">
    <name type="scientific">Akkermansia glycaniphila</name>
    <dbReference type="NCBI Taxonomy" id="1679444"/>
    <lineage>
        <taxon>Bacteria</taxon>
        <taxon>Pseudomonadati</taxon>
        <taxon>Verrucomicrobiota</taxon>
        <taxon>Verrucomicrobiia</taxon>
        <taxon>Verrucomicrobiales</taxon>
        <taxon>Akkermansiaceae</taxon>
        <taxon>Akkermansia</taxon>
    </lineage>
</organism>
<evidence type="ECO:0000256" key="5">
    <source>
        <dbReference type="SAM" id="Phobius"/>
    </source>
</evidence>
<dbReference type="Gene3D" id="1.20.120.1630">
    <property type="match status" value="1"/>
</dbReference>
<evidence type="ECO:0000313" key="7">
    <source>
        <dbReference type="Proteomes" id="UP000176204"/>
    </source>
</evidence>
<proteinExistence type="predicted"/>
<name>A0A1H6LYW6_9BACT</name>
<dbReference type="PANTHER" id="PTHR12714">
    <property type="entry name" value="PROTEIN-S ISOPRENYLCYSTEINE O-METHYLTRANSFERASE"/>
    <property type="match status" value="1"/>
</dbReference>
<evidence type="ECO:0000256" key="2">
    <source>
        <dbReference type="ARBA" id="ARBA00022692"/>
    </source>
</evidence>
<dbReference type="AlphaFoldDB" id="A0A1H6LYW6"/>
<evidence type="ECO:0000256" key="1">
    <source>
        <dbReference type="ARBA" id="ARBA00004127"/>
    </source>
</evidence>
<dbReference type="GO" id="GO:0008168">
    <property type="term" value="F:methyltransferase activity"/>
    <property type="evidence" value="ECO:0007669"/>
    <property type="project" value="UniProtKB-KW"/>
</dbReference>
<accession>A0A1H6LYW6</accession>
<sequence length="221" mass="25400">MMCTADIGYSMFACVIMSYKNKSWNERSRRLITLVFGLFLGFVLIFGESRWETSPLIEESLMLLGCIGASIGAFGRIWCSLYIAGYKNARLVMDGPYGMCRNPLYFFSFIGGVGVACATETMTIPLIVLVAFAVYYPLIIKREQKRLTELFGEEYSRYCDEVPAFFPRWRRVSQPETYTVNPKVFTHNFIDALWFIWLIGIFEFVSGLHDSGVLPVWFRLP</sequence>
<feature type="transmembrane region" description="Helical" evidence="5">
    <location>
        <begin position="31"/>
        <end position="49"/>
    </location>
</feature>
<keyword evidence="2 5" id="KW-0812">Transmembrane</keyword>
<keyword evidence="6" id="KW-0489">Methyltransferase</keyword>
<protein>
    <submittedName>
        <fullName evidence="6">Phospholipid methyltransferase</fullName>
    </submittedName>
</protein>
<gene>
    <name evidence="6" type="ORF">PYTT_1915</name>
</gene>
<keyword evidence="7" id="KW-1185">Reference proteome</keyword>
<dbReference type="GO" id="GO:0012505">
    <property type="term" value="C:endomembrane system"/>
    <property type="evidence" value="ECO:0007669"/>
    <property type="project" value="UniProtKB-SubCell"/>
</dbReference>
<evidence type="ECO:0000256" key="3">
    <source>
        <dbReference type="ARBA" id="ARBA00022989"/>
    </source>
</evidence>
<reference evidence="7" key="1">
    <citation type="submission" date="2016-09" db="EMBL/GenBank/DDBJ databases">
        <authorList>
            <person name="Koehorst J."/>
        </authorList>
    </citation>
    <scope>NUCLEOTIDE SEQUENCE [LARGE SCALE GENOMIC DNA]</scope>
</reference>
<feature type="transmembrane region" description="Helical" evidence="5">
    <location>
        <begin position="61"/>
        <end position="84"/>
    </location>
</feature>
<feature type="transmembrane region" description="Helical" evidence="5">
    <location>
        <begin position="104"/>
        <end position="136"/>
    </location>
</feature>
<dbReference type="STRING" id="1679444.PYTT_1915"/>
<dbReference type="GO" id="GO:0032259">
    <property type="term" value="P:methylation"/>
    <property type="evidence" value="ECO:0007669"/>
    <property type="project" value="UniProtKB-KW"/>
</dbReference>
<dbReference type="KEGG" id="agl:PYTT_1915"/>
<dbReference type="PANTHER" id="PTHR12714:SF9">
    <property type="entry name" value="PROTEIN-S-ISOPRENYLCYSTEINE O-METHYLTRANSFERASE"/>
    <property type="match status" value="1"/>
</dbReference>
<keyword evidence="3 5" id="KW-1133">Transmembrane helix</keyword>